<dbReference type="Proteomes" id="UP000240739">
    <property type="component" value="Unassembled WGS sequence"/>
</dbReference>
<dbReference type="OrthoDB" id="9800643at2"/>
<dbReference type="PANTHER" id="PTHR45875:SF1">
    <property type="entry name" value="METHYLTRANSFERASE N6AMT1"/>
    <property type="match status" value="1"/>
</dbReference>
<keyword evidence="4" id="KW-0949">S-adenosyl-L-methionine</keyword>
<evidence type="ECO:0000256" key="1">
    <source>
        <dbReference type="ARBA" id="ARBA00006149"/>
    </source>
</evidence>
<dbReference type="PROSITE" id="PS00092">
    <property type="entry name" value="N6_MTASE"/>
    <property type="match status" value="1"/>
</dbReference>
<dbReference type="InterPro" id="IPR004557">
    <property type="entry name" value="PrmC-related"/>
</dbReference>
<comment type="similarity">
    <text evidence="1">Belongs to the eukaryotic/archaeal PrmC-related family.</text>
</comment>
<dbReference type="SUPFAM" id="SSF53335">
    <property type="entry name" value="S-adenosyl-L-methionine-dependent methyltransferases"/>
    <property type="match status" value="1"/>
</dbReference>
<dbReference type="GO" id="GO:0032259">
    <property type="term" value="P:methylation"/>
    <property type="evidence" value="ECO:0007669"/>
    <property type="project" value="UniProtKB-KW"/>
</dbReference>
<keyword evidence="3 6" id="KW-0808">Transferase</keyword>
<evidence type="ECO:0000313" key="6">
    <source>
        <dbReference type="EMBL" id="PTL60789.1"/>
    </source>
</evidence>
<proteinExistence type="inferred from homology"/>
<feature type="domain" description="Methyltransferase small" evidence="5">
    <location>
        <begin position="4"/>
        <end position="159"/>
    </location>
</feature>
<dbReference type="GO" id="GO:0035657">
    <property type="term" value="C:eRF1 methyltransferase complex"/>
    <property type="evidence" value="ECO:0007669"/>
    <property type="project" value="TreeGrafter"/>
</dbReference>
<dbReference type="EMBL" id="PYYB01000001">
    <property type="protein sequence ID" value="PTL60789.1"/>
    <property type="molecule type" value="Genomic_DNA"/>
</dbReference>
<evidence type="ECO:0000256" key="2">
    <source>
        <dbReference type="ARBA" id="ARBA00022603"/>
    </source>
</evidence>
<dbReference type="Pfam" id="PF05175">
    <property type="entry name" value="MTS"/>
    <property type="match status" value="1"/>
</dbReference>
<sequence>MRIVAPPGVYRPRSDTALLAGRLPDVTGARVLELCTGSGALALTAAARGAAHVVAIDRSTRAVAAVRLNAALNGLAVDARRGDLVSALRPDERFDLVLANPPYVPVAPEVRRPDDRWDAGHDGRAVLDRILADAPALLAPGGRLLLVHSHVAGVDETVRRMTAAGLHELRRDDHRGPLGPVLRARRAHLRALGLLGADDHETLCVISARAA</sequence>
<evidence type="ECO:0000259" key="5">
    <source>
        <dbReference type="Pfam" id="PF05175"/>
    </source>
</evidence>
<keyword evidence="7" id="KW-1185">Reference proteome</keyword>
<dbReference type="InterPro" id="IPR029063">
    <property type="entry name" value="SAM-dependent_MTases_sf"/>
</dbReference>
<dbReference type="CDD" id="cd02440">
    <property type="entry name" value="AdoMet_MTases"/>
    <property type="match status" value="1"/>
</dbReference>
<name>A0A2T4UNI0_9ACTN</name>
<evidence type="ECO:0000256" key="3">
    <source>
        <dbReference type="ARBA" id="ARBA00022679"/>
    </source>
</evidence>
<dbReference type="AlphaFoldDB" id="A0A2T4UNI0"/>
<protein>
    <submittedName>
        <fullName evidence="6">Methyltransferase</fullName>
    </submittedName>
</protein>
<gene>
    <name evidence="6" type="ORF">C7Y72_10335</name>
</gene>
<dbReference type="GO" id="GO:0008757">
    <property type="term" value="F:S-adenosylmethionine-dependent methyltransferase activity"/>
    <property type="evidence" value="ECO:0007669"/>
    <property type="project" value="TreeGrafter"/>
</dbReference>
<keyword evidence="2 6" id="KW-0489">Methyltransferase</keyword>
<dbReference type="NCBIfam" id="TIGR00537">
    <property type="entry name" value="hemK_rel_arch"/>
    <property type="match status" value="1"/>
</dbReference>
<evidence type="ECO:0000313" key="7">
    <source>
        <dbReference type="Proteomes" id="UP000240739"/>
    </source>
</evidence>
<dbReference type="GO" id="GO:0008170">
    <property type="term" value="F:N-methyltransferase activity"/>
    <property type="evidence" value="ECO:0007669"/>
    <property type="project" value="UniProtKB-ARBA"/>
</dbReference>
<comment type="caution">
    <text evidence="6">The sequence shown here is derived from an EMBL/GenBank/DDBJ whole genome shotgun (WGS) entry which is preliminary data.</text>
</comment>
<organism evidence="6 7">
    <name type="scientific">Paraconexibacter algicola</name>
    <dbReference type="NCBI Taxonomy" id="2133960"/>
    <lineage>
        <taxon>Bacteria</taxon>
        <taxon>Bacillati</taxon>
        <taxon>Actinomycetota</taxon>
        <taxon>Thermoleophilia</taxon>
        <taxon>Solirubrobacterales</taxon>
        <taxon>Paraconexibacteraceae</taxon>
        <taxon>Paraconexibacter</taxon>
    </lineage>
</organism>
<dbReference type="InterPro" id="IPR002052">
    <property type="entry name" value="DNA_methylase_N6_adenine_CS"/>
</dbReference>
<reference evidence="6 7" key="1">
    <citation type="submission" date="2018-03" db="EMBL/GenBank/DDBJ databases">
        <title>Aquarubrobacter algicola gen. nov., sp. nov., a novel actinobacterium isolated from shallow eutrophic lake during the end of cyanobacterial harmful algal blooms.</title>
        <authorList>
            <person name="Chun S.J."/>
        </authorList>
    </citation>
    <scope>NUCLEOTIDE SEQUENCE [LARGE SCALE GENOMIC DNA]</scope>
    <source>
        <strain evidence="6 7">Seoho-28</strain>
    </source>
</reference>
<dbReference type="GO" id="GO:0008276">
    <property type="term" value="F:protein methyltransferase activity"/>
    <property type="evidence" value="ECO:0007669"/>
    <property type="project" value="TreeGrafter"/>
</dbReference>
<accession>A0A2T4UNI0</accession>
<dbReference type="InterPro" id="IPR052190">
    <property type="entry name" value="Euk-Arch_PrmC-MTase"/>
</dbReference>
<dbReference type="GO" id="GO:0003676">
    <property type="term" value="F:nucleic acid binding"/>
    <property type="evidence" value="ECO:0007669"/>
    <property type="project" value="InterPro"/>
</dbReference>
<evidence type="ECO:0000256" key="4">
    <source>
        <dbReference type="ARBA" id="ARBA00022691"/>
    </source>
</evidence>
<dbReference type="PANTHER" id="PTHR45875">
    <property type="entry name" value="METHYLTRANSFERASE N6AMT1"/>
    <property type="match status" value="1"/>
</dbReference>
<dbReference type="Gene3D" id="3.40.50.150">
    <property type="entry name" value="Vaccinia Virus protein VP39"/>
    <property type="match status" value="1"/>
</dbReference>
<dbReference type="InterPro" id="IPR007848">
    <property type="entry name" value="Small_mtfrase_dom"/>
</dbReference>